<organism evidence="3 4">
    <name type="scientific">Patulibacter brassicae</name>
    <dbReference type="NCBI Taxonomy" id="1705717"/>
    <lineage>
        <taxon>Bacteria</taxon>
        <taxon>Bacillati</taxon>
        <taxon>Actinomycetota</taxon>
        <taxon>Thermoleophilia</taxon>
        <taxon>Solirubrobacterales</taxon>
        <taxon>Patulibacteraceae</taxon>
        <taxon>Patulibacter</taxon>
    </lineage>
</organism>
<dbReference type="GO" id="GO:0016491">
    <property type="term" value="F:oxidoreductase activity"/>
    <property type="evidence" value="ECO:0007669"/>
    <property type="project" value="UniProtKB-KW"/>
</dbReference>
<sequence length="480" mass="52256">MSEERAGSVEHVDVVIVGSRCAGSAAAIALARRGVSVVALDGASFPSDTLSTHLFWPSTFAELERLGALERVRRLGAPEHTIAGLIGDDARVLGPYAPVSGIAYGSSVRRPGLDLALVETAREAGAEVRERTRVTELVWQGGRVAGVRWRDRDGATGDIRARLVVGADGRHSSVAGMVGATAHHEWENRRLMAFAYYADPHEDRRHLALQWRSGRELATIFPCDGDQSLILLMSPTSRADEFRADPSGTFEATVAGYPELAARLDGCTRESKVRLSFKHPSYFRHSHGPGWALAGDAGHFKDPVTAQGIRDALRFGRLLGEAVAPAIDAGPAALDAALRAWEDDRDAQCLAMYQWANGLGLDDDLSPIELAAYRWLAERERGATEMLEVFSRVRRPGAIFNAPNLVRWVVRALRDADDAQERRAVLRTLRRDVGREVARLREQAAFERRRAAARRELAARPTPPDSPPAPAASAPVVLAS</sequence>
<feature type="region of interest" description="Disordered" evidence="1">
    <location>
        <begin position="451"/>
        <end position="480"/>
    </location>
</feature>
<dbReference type="Pfam" id="PF01494">
    <property type="entry name" value="FAD_binding_3"/>
    <property type="match status" value="1"/>
</dbReference>
<gene>
    <name evidence="3" type="ORF">SK069_00870</name>
</gene>
<keyword evidence="4" id="KW-1185">Reference proteome</keyword>
<dbReference type="Gene3D" id="3.50.50.60">
    <property type="entry name" value="FAD/NAD(P)-binding domain"/>
    <property type="match status" value="1"/>
</dbReference>
<feature type="compositionally biased region" description="Pro residues" evidence="1">
    <location>
        <begin position="461"/>
        <end position="470"/>
    </location>
</feature>
<evidence type="ECO:0000256" key="1">
    <source>
        <dbReference type="SAM" id="MobiDB-lite"/>
    </source>
</evidence>
<comment type="caution">
    <text evidence="3">The sequence shown here is derived from an EMBL/GenBank/DDBJ whole genome shotgun (WGS) entry which is preliminary data.</text>
</comment>
<dbReference type="EMBL" id="JAXAVX010000001">
    <property type="protein sequence ID" value="MDX8150131.1"/>
    <property type="molecule type" value="Genomic_DNA"/>
</dbReference>
<dbReference type="RefSeq" id="WP_319952284.1">
    <property type="nucleotide sequence ID" value="NZ_JAXAVX010000001.1"/>
</dbReference>
<dbReference type="Proteomes" id="UP001277761">
    <property type="component" value="Unassembled WGS sequence"/>
</dbReference>
<dbReference type="InterPro" id="IPR036188">
    <property type="entry name" value="FAD/NAD-bd_sf"/>
</dbReference>
<feature type="domain" description="FAD-binding" evidence="2">
    <location>
        <begin position="12"/>
        <end position="336"/>
    </location>
</feature>
<feature type="compositionally biased region" description="Low complexity" evidence="1">
    <location>
        <begin position="471"/>
        <end position="480"/>
    </location>
</feature>
<protein>
    <submittedName>
        <fullName evidence="3">NAD(P)/FAD-dependent oxidoreductase</fullName>
        <ecNumber evidence="3">1.-.-.-</ecNumber>
    </submittedName>
</protein>
<dbReference type="PRINTS" id="PR00420">
    <property type="entry name" value="RNGMNOXGNASE"/>
</dbReference>
<dbReference type="InterPro" id="IPR050407">
    <property type="entry name" value="Geranylgeranyl_reductase"/>
</dbReference>
<dbReference type="EC" id="1.-.-.-" evidence="3"/>
<evidence type="ECO:0000259" key="2">
    <source>
        <dbReference type="Pfam" id="PF01494"/>
    </source>
</evidence>
<keyword evidence="3" id="KW-0560">Oxidoreductase</keyword>
<dbReference type="PANTHER" id="PTHR42685:SF22">
    <property type="entry name" value="CONDITIONED MEDIUM FACTOR RECEPTOR 1"/>
    <property type="match status" value="1"/>
</dbReference>
<evidence type="ECO:0000313" key="3">
    <source>
        <dbReference type="EMBL" id="MDX8150131.1"/>
    </source>
</evidence>
<proteinExistence type="predicted"/>
<reference evidence="3 4" key="1">
    <citation type="submission" date="2023-11" db="EMBL/GenBank/DDBJ databases">
        <authorList>
            <person name="Xu M."/>
            <person name="Jiang T."/>
        </authorList>
    </citation>
    <scope>NUCLEOTIDE SEQUENCE [LARGE SCALE GENOMIC DNA]</scope>
    <source>
        <strain evidence="3 4">SD</strain>
    </source>
</reference>
<dbReference type="SUPFAM" id="SSF51905">
    <property type="entry name" value="FAD/NAD(P)-binding domain"/>
    <property type="match status" value="1"/>
</dbReference>
<dbReference type="InterPro" id="IPR002938">
    <property type="entry name" value="FAD-bd"/>
</dbReference>
<dbReference type="PANTHER" id="PTHR42685">
    <property type="entry name" value="GERANYLGERANYL DIPHOSPHATE REDUCTASE"/>
    <property type="match status" value="1"/>
</dbReference>
<evidence type="ECO:0000313" key="4">
    <source>
        <dbReference type="Proteomes" id="UP001277761"/>
    </source>
</evidence>
<accession>A0ABU4VEB2</accession>
<name>A0ABU4VEB2_9ACTN</name>